<protein>
    <submittedName>
        <fullName evidence="2">IS1595 family transposase</fullName>
    </submittedName>
</protein>
<organism evidence="2 3">
    <name type="scientific">Cohnella nanjingensis</name>
    <dbReference type="NCBI Taxonomy" id="1387779"/>
    <lineage>
        <taxon>Bacteria</taxon>
        <taxon>Bacillati</taxon>
        <taxon>Bacillota</taxon>
        <taxon>Bacilli</taxon>
        <taxon>Bacillales</taxon>
        <taxon>Paenibacillaceae</taxon>
        <taxon>Cohnella</taxon>
    </lineage>
</organism>
<dbReference type="Proteomes" id="UP000547209">
    <property type="component" value="Unassembled WGS sequence"/>
</dbReference>
<accession>A0A7X0RLB1</accession>
<gene>
    <name evidence="2" type="ORF">H7C19_02905</name>
</gene>
<evidence type="ECO:0000313" key="3">
    <source>
        <dbReference type="Proteomes" id="UP000547209"/>
    </source>
</evidence>
<feature type="domain" description="Transposase zinc-ribbon" evidence="1">
    <location>
        <begin position="15"/>
        <end position="61"/>
    </location>
</feature>
<dbReference type="AlphaFoldDB" id="A0A7X0RLB1"/>
<sequence>MNSNPIDPTVDFDASEEQCKEALFAAKWPRGYFCPSCQHTQHYLIRTRRHPLYECRTCGHQTSLLAGTIMEGTRTSLRQWFQAIRLVAVGINAKQLMARINVTYKTAWLMSHKLRHAMTKADAKTLLTGSVHVQDAIYGGPFSHPSNSPHAHDQPVLAGAEVDEQAQIAYVKMKQVDKSLLKRRYPDRELGEDFVGQHVAMDAQEVFISSRPSKHRYQPLAKLMRQAFRWLSFSFRGIGPKHLQAYLDEFCFRFNTRYAATQLGFLCATTRTITYPQLTKRSFQTRRAPYPIVHPKAKFFRALSPSPKIAN</sequence>
<evidence type="ECO:0000313" key="2">
    <source>
        <dbReference type="EMBL" id="MBB6669629.1"/>
    </source>
</evidence>
<keyword evidence="3" id="KW-1185">Reference proteome</keyword>
<proteinExistence type="predicted"/>
<reference evidence="2 3" key="1">
    <citation type="submission" date="2020-08" db="EMBL/GenBank/DDBJ databases">
        <title>Cohnella phylogeny.</title>
        <authorList>
            <person name="Dunlap C."/>
        </authorList>
    </citation>
    <scope>NUCLEOTIDE SEQUENCE [LARGE SCALE GENOMIC DNA]</scope>
    <source>
        <strain evidence="2 3">DSM 28246</strain>
    </source>
</reference>
<comment type="caution">
    <text evidence="2">The sequence shown here is derived from an EMBL/GenBank/DDBJ whole genome shotgun (WGS) entry which is preliminary data.</text>
</comment>
<dbReference type="Pfam" id="PF12760">
    <property type="entry name" value="Zn_ribbon_IS1595"/>
    <property type="match status" value="1"/>
</dbReference>
<name>A0A7X0RLB1_9BACL</name>
<dbReference type="InterPro" id="IPR024442">
    <property type="entry name" value="Transposase_Zn_ribbon"/>
</dbReference>
<dbReference type="EMBL" id="JACJVP010000003">
    <property type="protein sequence ID" value="MBB6669629.1"/>
    <property type="molecule type" value="Genomic_DNA"/>
</dbReference>
<evidence type="ECO:0000259" key="1">
    <source>
        <dbReference type="Pfam" id="PF12760"/>
    </source>
</evidence>